<evidence type="ECO:0000256" key="6">
    <source>
        <dbReference type="SAM" id="Phobius"/>
    </source>
</evidence>
<evidence type="ECO:0000256" key="1">
    <source>
        <dbReference type="ARBA" id="ARBA00004651"/>
    </source>
</evidence>
<keyword evidence="4 6" id="KW-1133">Transmembrane helix</keyword>
<keyword evidence="5 6" id="KW-0472">Membrane</keyword>
<name>A0AB36JWH3_9GAMM</name>
<feature type="transmembrane region" description="Helical" evidence="6">
    <location>
        <begin position="94"/>
        <end position="113"/>
    </location>
</feature>
<feature type="transmembrane region" description="Helical" evidence="6">
    <location>
        <begin position="50"/>
        <end position="73"/>
    </location>
</feature>
<keyword evidence="8" id="KW-1185">Reference proteome</keyword>
<feature type="transmembrane region" description="Helical" evidence="6">
    <location>
        <begin position="125"/>
        <end position="144"/>
    </location>
</feature>
<feature type="transmembrane region" description="Helical" evidence="6">
    <location>
        <begin position="335"/>
        <end position="354"/>
    </location>
</feature>
<sequence>MIKNMTAMLHKYKSVISWGLANKIASMGIGFFSVYLINQVFSKSVYGEMVFFQAIFFYILILVTLGFDKTIIYKVANFTQPRTVLLGGTLLDRFHSISIVALLLIECVFIIGWAIFSKSGFSNEWFWICLLSINALFSLSLTLYTSFFQANKCPEVALKISLTSTLVKALILFGLVIFRVESMMFFIVYLTLPTLISVGLLVTERIKFPTREISIPVVKSDYVYSCKLMLTKLVHQGVEKIDLLMIGFFLSTDQTAEYAVAAKLALLVRLGNELVSPLISPRLKYALSLNDKKGLIKEYCFNKYFSVSVASLIFSIYIIFGEKLLSTFGAYQESYPVLIVLSLSFINAIAFGPNGRLLMMAGHANISLYTTLGSLLLLVGSNYVLIPIYGAIGAAIGTSISLLFINIIIQYCVFIKTDERFNSIFYYLILVLVNISVFVVIVR</sequence>
<feature type="transmembrane region" description="Helical" evidence="6">
    <location>
        <begin position="184"/>
        <end position="202"/>
    </location>
</feature>
<evidence type="ECO:0000256" key="4">
    <source>
        <dbReference type="ARBA" id="ARBA00022989"/>
    </source>
</evidence>
<dbReference type="InterPro" id="IPR050833">
    <property type="entry name" value="Poly_Biosynth_Transport"/>
</dbReference>
<dbReference type="AlphaFoldDB" id="A0AB36JWH3"/>
<dbReference type="PANTHER" id="PTHR30250">
    <property type="entry name" value="PST FAMILY PREDICTED COLANIC ACID TRANSPORTER"/>
    <property type="match status" value="1"/>
</dbReference>
<evidence type="ECO:0000256" key="5">
    <source>
        <dbReference type="ARBA" id="ARBA00023136"/>
    </source>
</evidence>
<evidence type="ECO:0000313" key="8">
    <source>
        <dbReference type="Proteomes" id="UP000189021"/>
    </source>
</evidence>
<proteinExistence type="predicted"/>
<dbReference type="EMBL" id="MUEK01000009">
    <property type="protein sequence ID" value="OOE39311.1"/>
    <property type="molecule type" value="Genomic_DNA"/>
</dbReference>
<reference evidence="7 8" key="1">
    <citation type="journal article" date="2017" name="Genome Announc.">
        <title>Draft Genome Sequences of Salinivibrio proteolyticus, Salinivibrio sharmensis, Salinivibrio siamensis, Salinivibrio costicola subsp. alcaliphilus, Salinivibrio costicola subsp. vallismortis, and 29 New Isolates Belonging to the Genus Salinivibrio.</title>
        <authorList>
            <person name="Lopez-Hermoso C."/>
            <person name="de la Haba R.R."/>
            <person name="Sanchez-Porro C."/>
            <person name="Bayliss S.C."/>
            <person name="Feil E.J."/>
            <person name="Ventosa A."/>
        </authorList>
    </citation>
    <scope>NUCLEOTIDE SEQUENCE [LARGE SCALE GENOMIC DNA]</scope>
    <source>
        <strain evidence="7 8">AL184</strain>
    </source>
</reference>
<dbReference type="GO" id="GO:0005886">
    <property type="term" value="C:plasma membrane"/>
    <property type="evidence" value="ECO:0007669"/>
    <property type="project" value="UniProtKB-SubCell"/>
</dbReference>
<dbReference type="InterPro" id="IPR002797">
    <property type="entry name" value="Polysacc_synth"/>
</dbReference>
<dbReference type="PANTHER" id="PTHR30250:SF11">
    <property type="entry name" value="O-ANTIGEN TRANSPORTER-RELATED"/>
    <property type="match status" value="1"/>
</dbReference>
<keyword evidence="3 6" id="KW-0812">Transmembrane</keyword>
<comment type="subcellular location">
    <subcellularLocation>
        <location evidence="1">Cell membrane</location>
        <topology evidence="1">Multi-pass membrane protein</topology>
    </subcellularLocation>
</comment>
<evidence type="ECO:0000256" key="2">
    <source>
        <dbReference type="ARBA" id="ARBA00022475"/>
    </source>
</evidence>
<feature type="transmembrane region" description="Helical" evidence="6">
    <location>
        <begin position="392"/>
        <end position="412"/>
    </location>
</feature>
<organism evidence="7 8">
    <name type="scientific">Salinivibrio kushneri</name>
    <dbReference type="NCBI Taxonomy" id="1908198"/>
    <lineage>
        <taxon>Bacteria</taxon>
        <taxon>Pseudomonadati</taxon>
        <taxon>Pseudomonadota</taxon>
        <taxon>Gammaproteobacteria</taxon>
        <taxon>Vibrionales</taxon>
        <taxon>Vibrionaceae</taxon>
        <taxon>Salinivibrio</taxon>
    </lineage>
</organism>
<evidence type="ECO:0000256" key="3">
    <source>
        <dbReference type="ARBA" id="ARBA00022692"/>
    </source>
</evidence>
<feature type="transmembrane region" description="Helical" evidence="6">
    <location>
        <begin position="424"/>
        <end position="442"/>
    </location>
</feature>
<feature type="transmembrane region" description="Helical" evidence="6">
    <location>
        <begin position="301"/>
        <end position="320"/>
    </location>
</feature>
<evidence type="ECO:0008006" key="9">
    <source>
        <dbReference type="Google" id="ProtNLM"/>
    </source>
</evidence>
<dbReference type="Pfam" id="PF01943">
    <property type="entry name" value="Polysacc_synt"/>
    <property type="match status" value="1"/>
</dbReference>
<keyword evidence="2" id="KW-1003">Cell membrane</keyword>
<dbReference type="Proteomes" id="UP000189021">
    <property type="component" value="Unassembled WGS sequence"/>
</dbReference>
<feature type="transmembrane region" description="Helical" evidence="6">
    <location>
        <begin position="156"/>
        <end position="178"/>
    </location>
</feature>
<feature type="transmembrane region" description="Helical" evidence="6">
    <location>
        <begin position="366"/>
        <end position="386"/>
    </location>
</feature>
<protein>
    <recommendedName>
        <fullName evidence="9">Polysaccharide biosynthesis protein C-terminal domain-containing protein</fullName>
    </recommendedName>
</protein>
<evidence type="ECO:0000313" key="7">
    <source>
        <dbReference type="EMBL" id="OOE39311.1"/>
    </source>
</evidence>
<gene>
    <name evidence="7" type="ORF">BZG00_10500</name>
</gene>
<comment type="caution">
    <text evidence="7">The sequence shown here is derived from an EMBL/GenBank/DDBJ whole genome shotgun (WGS) entry which is preliminary data.</text>
</comment>
<feature type="transmembrane region" description="Helical" evidence="6">
    <location>
        <begin position="20"/>
        <end position="38"/>
    </location>
</feature>
<accession>A0AB36JWH3</accession>